<dbReference type="Pfam" id="PF12706">
    <property type="entry name" value="Lactamase_B_2"/>
    <property type="match status" value="1"/>
</dbReference>
<dbReference type="PANTHER" id="PTHR42663">
    <property type="entry name" value="HYDROLASE C777.06C-RELATED-RELATED"/>
    <property type="match status" value="1"/>
</dbReference>
<dbReference type="InterPro" id="IPR001279">
    <property type="entry name" value="Metallo-B-lactamas"/>
</dbReference>
<dbReference type="NCBIfam" id="TIGR02108">
    <property type="entry name" value="PQQ_syn_pqqB"/>
    <property type="match status" value="1"/>
</dbReference>
<dbReference type="HAMAP" id="MF_00653">
    <property type="entry name" value="PQQ_syn_PqqB"/>
    <property type="match status" value="1"/>
</dbReference>
<keyword evidence="4 6" id="KW-0813">Transport</keyword>
<evidence type="ECO:0000256" key="1">
    <source>
        <dbReference type="ARBA" id="ARBA00004886"/>
    </source>
</evidence>
<name>A0ABV1M6C3_9NEIS</name>
<dbReference type="PANTHER" id="PTHR42663:SF7">
    <property type="entry name" value="COENZYME PQQ SYNTHESIS PROTEIN B"/>
    <property type="match status" value="1"/>
</dbReference>
<dbReference type="InterPro" id="IPR011842">
    <property type="entry name" value="PQQ_synth_PqqB"/>
</dbReference>
<evidence type="ECO:0000259" key="7">
    <source>
        <dbReference type="Pfam" id="PF12706"/>
    </source>
</evidence>
<reference evidence="8" key="1">
    <citation type="submission" date="2024-06" db="EMBL/GenBank/DDBJ databases">
        <title>Genome sequence of Vogesella sp. MAHUQ-64.</title>
        <authorList>
            <person name="Huq M.A."/>
        </authorList>
    </citation>
    <scope>NUCLEOTIDE SEQUENCE</scope>
    <source>
        <strain evidence="8">MAHUQ-64</strain>
    </source>
</reference>
<evidence type="ECO:0000256" key="4">
    <source>
        <dbReference type="ARBA" id="ARBA00022448"/>
    </source>
</evidence>
<evidence type="ECO:0000256" key="6">
    <source>
        <dbReference type="HAMAP-Rule" id="MF_00653"/>
    </source>
</evidence>
<sequence>MLRVIVLGAAAGGGLPQWNCGCDACRAARAGRLAPQTQSSIAVSADGAHWVLINASPDIRQQLAATPALQPQHFPRSTPIRAVLLTNADVDHIAGLLSLREGQPFALYATGRVQGIVAANAVFNVLDRQLVPRRALALDTEQAVLDADGADSGVRVEAFTIPGKVALWLEDPAAANFGSVAEDTIGLAISTADSVGRLIYLPGCAALPSDIKARLRPGDSLLFDGTTYTDDEMIRAGLGSKTAARMGHLPMSGEAGSMALWRDVPLASKRFIHINNSNPVLLPHSPERAAIAAAGWQLAHDGMEFSVE</sequence>
<protein>
    <recommendedName>
        <fullName evidence="3 6">Coenzyme PQQ synthesis protein B</fullName>
    </recommendedName>
    <alternativeName>
        <fullName evidence="6">Pyrroloquinoline quinone biosynthesis protein B</fullName>
    </alternativeName>
</protein>
<accession>A0ABV1M6C3</accession>
<keyword evidence="5 6" id="KW-0884">PQQ biosynthesis</keyword>
<dbReference type="EMBL" id="JBEFLD010000007">
    <property type="protein sequence ID" value="MEQ6291767.1"/>
    <property type="molecule type" value="Genomic_DNA"/>
</dbReference>
<dbReference type="SUPFAM" id="SSF56281">
    <property type="entry name" value="Metallo-hydrolase/oxidoreductase"/>
    <property type="match status" value="1"/>
</dbReference>
<keyword evidence="9" id="KW-1185">Reference proteome</keyword>
<evidence type="ECO:0000256" key="3">
    <source>
        <dbReference type="ARBA" id="ARBA00015084"/>
    </source>
</evidence>
<organism evidence="8 9">
    <name type="scientific">Vogesella oryzagri</name>
    <dbReference type="NCBI Taxonomy" id="3160864"/>
    <lineage>
        <taxon>Bacteria</taxon>
        <taxon>Pseudomonadati</taxon>
        <taxon>Pseudomonadota</taxon>
        <taxon>Betaproteobacteria</taxon>
        <taxon>Neisseriales</taxon>
        <taxon>Chromobacteriaceae</taxon>
        <taxon>Vogesella</taxon>
    </lineage>
</organism>
<comment type="caution">
    <text evidence="8">The sequence shown here is derived from an EMBL/GenBank/DDBJ whole genome shotgun (WGS) entry which is preliminary data.</text>
</comment>
<comment type="function">
    <text evidence="6">May be involved in the transport of PQQ or its precursor to the periplasm.</text>
</comment>
<dbReference type="CDD" id="cd16274">
    <property type="entry name" value="PQQB-like_MBL-fold"/>
    <property type="match status" value="1"/>
</dbReference>
<evidence type="ECO:0000256" key="5">
    <source>
        <dbReference type="ARBA" id="ARBA00022905"/>
    </source>
</evidence>
<evidence type="ECO:0000313" key="8">
    <source>
        <dbReference type="EMBL" id="MEQ6291767.1"/>
    </source>
</evidence>
<comment type="pathway">
    <text evidence="1 6">Cofactor biosynthesis; pyrroloquinoline quinone biosynthesis.</text>
</comment>
<dbReference type="Proteomes" id="UP001433638">
    <property type="component" value="Unassembled WGS sequence"/>
</dbReference>
<evidence type="ECO:0000313" key="9">
    <source>
        <dbReference type="Proteomes" id="UP001433638"/>
    </source>
</evidence>
<comment type="similarity">
    <text evidence="2 6">Belongs to the PqqB family.</text>
</comment>
<proteinExistence type="inferred from homology"/>
<dbReference type="Gene3D" id="3.60.15.10">
    <property type="entry name" value="Ribonuclease Z/Hydroxyacylglutathione hydrolase-like"/>
    <property type="match status" value="1"/>
</dbReference>
<dbReference type="RefSeq" id="WP_349589060.1">
    <property type="nucleotide sequence ID" value="NZ_JBEFLD010000007.1"/>
</dbReference>
<feature type="domain" description="Metallo-beta-lactamase" evidence="7">
    <location>
        <begin position="49"/>
        <end position="274"/>
    </location>
</feature>
<gene>
    <name evidence="6 8" type="primary">pqqB</name>
    <name evidence="8" type="ORF">ABNW52_14205</name>
</gene>
<dbReference type="InterPro" id="IPR036866">
    <property type="entry name" value="RibonucZ/Hydroxyglut_hydro"/>
</dbReference>
<evidence type="ECO:0000256" key="2">
    <source>
        <dbReference type="ARBA" id="ARBA00008481"/>
    </source>
</evidence>